<sequence length="273" mass="30123">MAAKLDLAERASYVSSTTMNKDLDGGYTKAATPDIEGGALRSGEIPQLLSKESFGLLAQYAAVGLIYGFRWDGDRQLSHLWLPPSSIHDALCILSIDSIFSMITVWDVFRNQWFWLGGPIVENVPYAVQFIVGTFIVVELAGNGNEAACYGLLTTVMNLSQPFAATITKQINGHFDVWNKDMMTVTHHVRTQVTYTILISYACKLFAFSFLVLLPTQKAACQELKRNGGSSKMMGIFTISYCVFALVWSIMINLLSIFESTKCLSITGGCHNN</sequence>
<evidence type="ECO:0000256" key="5">
    <source>
        <dbReference type="ARBA" id="ARBA00023136"/>
    </source>
</evidence>
<evidence type="ECO:0008006" key="9">
    <source>
        <dbReference type="Google" id="ProtNLM"/>
    </source>
</evidence>
<dbReference type="InterPro" id="IPR039309">
    <property type="entry name" value="BT1"/>
</dbReference>
<dbReference type="PANTHER" id="PTHR31585">
    <property type="entry name" value="FOLATE-BIOPTERIN TRANSPORTER 1, CHLOROPLASTIC"/>
    <property type="match status" value="1"/>
</dbReference>
<evidence type="ECO:0000256" key="6">
    <source>
        <dbReference type="SAM" id="Phobius"/>
    </source>
</evidence>
<protein>
    <recommendedName>
        <fullName evidence="9">Transmembrane protein</fullName>
    </recommendedName>
</protein>
<feature type="transmembrane region" description="Helical" evidence="6">
    <location>
        <begin position="193"/>
        <end position="214"/>
    </location>
</feature>
<name>A0A8K1CAV1_PYTOL</name>
<dbReference type="Pfam" id="PF03092">
    <property type="entry name" value="BT1"/>
    <property type="match status" value="1"/>
</dbReference>
<keyword evidence="3 6" id="KW-0812">Transmembrane</keyword>
<accession>A0A8K1CAV1</accession>
<dbReference type="PANTHER" id="PTHR31585:SF5">
    <property type="entry name" value="RNA-BINDING S4 DOMAIN-CONTAINING PROTEIN"/>
    <property type="match status" value="1"/>
</dbReference>
<dbReference type="Proteomes" id="UP000794436">
    <property type="component" value="Unassembled WGS sequence"/>
</dbReference>
<comment type="subcellular location">
    <subcellularLocation>
        <location evidence="1">Membrane</location>
        <topology evidence="1">Multi-pass membrane protein</topology>
    </subcellularLocation>
</comment>
<dbReference type="AlphaFoldDB" id="A0A8K1CAV1"/>
<keyword evidence="4 6" id="KW-1133">Transmembrane helix</keyword>
<gene>
    <name evidence="7" type="ORF">Poli38472_004851</name>
</gene>
<dbReference type="OrthoDB" id="76714at2759"/>
<reference evidence="7" key="1">
    <citation type="submission" date="2019-03" db="EMBL/GenBank/DDBJ databases">
        <title>Long read genome sequence of the mycoparasitic Pythium oligandrum ATCC 38472 isolated from sugarbeet rhizosphere.</title>
        <authorList>
            <person name="Gaulin E."/>
        </authorList>
    </citation>
    <scope>NUCLEOTIDE SEQUENCE</scope>
    <source>
        <strain evidence="7">ATCC 38472_TT</strain>
    </source>
</reference>
<feature type="transmembrane region" description="Helical" evidence="6">
    <location>
        <begin position="235"/>
        <end position="258"/>
    </location>
</feature>
<organism evidence="7 8">
    <name type="scientific">Pythium oligandrum</name>
    <name type="common">Mycoparasitic fungus</name>
    <dbReference type="NCBI Taxonomy" id="41045"/>
    <lineage>
        <taxon>Eukaryota</taxon>
        <taxon>Sar</taxon>
        <taxon>Stramenopiles</taxon>
        <taxon>Oomycota</taxon>
        <taxon>Peronosporomycetes</taxon>
        <taxon>Pythiales</taxon>
        <taxon>Pythiaceae</taxon>
        <taxon>Pythium</taxon>
    </lineage>
</organism>
<keyword evidence="5 6" id="KW-0472">Membrane</keyword>
<dbReference type="EMBL" id="SPLM01000109">
    <property type="protein sequence ID" value="TMW59782.1"/>
    <property type="molecule type" value="Genomic_DNA"/>
</dbReference>
<proteinExistence type="predicted"/>
<dbReference type="GO" id="GO:0016020">
    <property type="term" value="C:membrane"/>
    <property type="evidence" value="ECO:0007669"/>
    <property type="project" value="UniProtKB-SubCell"/>
</dbReference>
<keyword evidence="8" id="KW-1185">Reference proteome</keyword>
<evidence type="ECO:0000256" key="1">
    <source>
        <dbReference type="ARBA" id="ARBA00004141"/>
    </source>
</evidence>
<keyword evidence="2" id="KW-0813">Transport</keyword>
<evidence type="ECO:0000313" key="7">
    <source>
        <dbReference type="EMBL" id="TMW59782.1"/>
    </source>
</evidence>
<evidence type="ECO:0000313" key="8">
    <source>
        <dbReference type="Proteomes" id="UP000794436"/>
    </source>
</evidence>
<evidence type="ECO:0000256" key="2">
    <source>
        <dbReference type="ARBA" id="ARBA00022448"/>
    </source>
</evidence>
<evidence type="ECO:0000256" key="3">
    <source>
        <dbReference type="ARBA" id="ARBA00022692"/>
    </source>
</evidence>
<evidence type="ECO:0000256" key="4">
    <source>
        <dbReference type="ARBA" id="ARBA00022989"/>
    </source>
</evidence>
<comment type="caution">
    <text evidence="7">The sequence shown here is derived from an EMBL/GenBank/DDBJ whole genome shotgun (WGS) entry which is preliminary data.</text>
</comment>